<reference evidence="1" key="2">
    <citation type="submission" date="2020-11" db="EMBL/GenBank/DDBJ databases">
        <authorList>
            <person name="McCartney M.A."/>
            <person name="Auch B."/>
            <person name="Kono T."/>
            <person name="Mallez S."/>
            <person name="Becker A."/>
            <person name="Gohl D.M."/>
            <person name="Silverstein K.A.T."/>
            <person name="Koren S."/>
            <person name="Bechman K.B."/>
            <person name="Herman A."/>
            <person name="Abrahante J.E."/>
            <person name="Garbe J."/>
        </authorList>
    </citation>
    <scope>NUCLEOTIDE SEQUENCE</scope>
    <source>
        <strain evidence="1">Duluth1</strain>
        <tissue evidence="1">Whole animal</tissue>
    </source>
</reference>
<comment type="caution">
    <text evidence="1">The sequence shown here is derived from an EMBL/GenBank/DDBJ whole genome shotgun (WGS) entry which is preliminary data.</text>
</comment>
<evidence type="ECO:0000313" key="2">
    <source>
        <dbReference type="Proteomes" id="UP000828390"/>
    </source>
</evidence>
<keyword evidence="2" id="KW-1185">Reference proteome</keyword>
<dbReference type="AlphaFoldDB" id="A0A9D4CEC7"/>
<accession>A0A9D4CEC7</accession>
<dbReference type="Proteomes" id="UP000828390">
    <property type="component" value="Unassembled WGS sequence"/>
</dbReference>
<dbReference type="EMBL" id="JAIWYP010000013">
    <property type="protein sequence ID" value="KAH3722041.1"/>
    <property type="molecule type" value="Genomic_DNA"/>
</dbReference>
<sequence>MKVEQTIQRVSKGPGGHYVVEETRNVGAVAEFELLFHEIGSIISLLNFLTTNKPMDYTECHLQHSLSATRRHSFNHNVKMLLDYVLERQNPYAVTVNVSVPLQNLLKTLAVDKEIAVQLLK</sequence>
<proteinExistence type="predicted"/>
<evidence type="ECO:0000313" key="1">
    <source>
        <dbReference type="EMBL" id="KAH3722041.1"/>
    </source>
</evidence>
<gene>
    <name evidence="1" type="ORF">DPMN_064990</name>
</gene>
<reference evidence="1" key="1">
    <citation type="journal article" date="2019" name="bioRxiv">
        <title>The Genome of the Zebra Mussel, Dreissena polymorpha: A Resource for Invasive Species Research.</title>
        <authorList>
            <person name="McCartney M.A."/>
            <person name="Auch B."/>
            <person name="Kono T."/>
            <person name="Mallez S."/>
            <person name="Zhang Y."/>
            <person name="Obille A."/>
            <person name="Becker A."/>
            <person name="Abrahante J.E."/>
            <person name="Garbe J."/>
            <person name="Badalamenti J.P."/>
            <person name="Herman A."/>
            <person name="Mangelson H."/>
            <person name="Liachko I."/>
            <person name="Sullivan S."/>
            <person name="Sone E.D."/>
            <person name="Koren S."/>
            <person name="Silverstein K.A.T."/>
            <person name="Beckman K.B."/>
            <person name="Gohl D.M."/>
        </authorList>
    </citation>
    <scope>NUCLEOTIDE SEQUENCE</scope>
    <source>
        <strain evidence="1">Duluth1</strain>
        <tissue evidence="1">Whole animal</tissue>
    </source>
</reference>
<name>A0A9D4CEC7_DREPO</name>
<organism evidence="1 2">
    <name type="scientific">Dreissena polymorpha</name>
    <name type="common">Zebra mussel</name>
    <name type="synonym">Mytilus polymorpha</name>
    <dbReference type="NCBI Taxonomy" id="45954"/>
    <lineage>
        <taxon>Eukaryota</taxon>
        <taxon>Metazoa</taxon>
        <taxon>Spiralia</taxon>
        <taxon>Lophotrochozoa</taxon>
        <taxon>Mollusca</taxon>
        <taxon>Bivalvia</taxon>
        <taxon>Autobranchia</taxon>
        <taxon>Heteroconchia</taxon>
        <taxon>Euheterodonta</taxon>
        <taxon>Imparidentia</taxon>
        <taxon>Neoheterodontei</taxon>
        <taxon>Myida</taxon>
        <taxon>Dreissenoidea</taxon>
        <taxon>Dreissenidae</taxon>
        <taxon>Dreissena</taxon>
    </lineage>
</organism>
<protein>
    <submittedName>
        <fullName evidence="1">Uncharacterized protein</fullName>
    </submittedName>
</protein>